<dbReference type="Proteomes" id="UP000544134">
    <property type="component" value="Unassembled WGS sequence"/>
</dbReference>
<dbReference type="EMBL" id="JABBGJ010000013">
    <property type="protein sequence ID" value="NML99020.1"/>
    <property type="molecule type" value="Genomic_DNA"/>
</dbReference>
<comment type="caution">
    <text evidence="1">The sequence shown here is derived from an EMBL/GenBank/DDBJ whole genome shotgun (WGS) entry which is preliminary data.</text>
</comment>
<proteinExistence type="predicted"/>
<dbReference type="InterPro" id="IPR021485">
    <property type="entry name" value="DUF3138"/>
</dbReference>
<sequence>MQSSALSGGTAQWYDLSLAAHCKWPMELLMRMGATLRFNSMNEKGNGGGGNGTWDWWTTCFGFANRVLRRLRRMTAKAGCRSGGDYWQRCCDASWSVESTRSTG</sequence>
<protein>
    <submittedName>
        <fullName evidence="1">DUF3138 family protein</fullName>
    </submittedName>
</protein>
<reference evidence="1 2" key="1">
    <citation type="submission" date="2020-04" db="EMBL/GenBank/DDBJ databases">
        <title>Paraburkholderia sp. RP-4-7 isolated from soil.</title>
        <authorList>
            <person name="Dahal R.H."/>
        </authorList>
    </citation>
    <scope>NUCLEOTIDE SEQUENCE [LARGE SCALE GENOMIC DNA]</scope>
    <source>
        <strain evidence="1 2">RP-4-7</strain>
    </source>
</reference>
<name>A0A848IBR4_9BURK</name>
<dbReference type="Pfam" id="PF11336">
    <property type="entry name" value="DUF3138"/>
    <property type="match status" value="1"/>
</dbReference>
<organism evidence="1 2">
    <name type="scientific">Paraburkholderia polaris</name>
    <dbReference type="NCBI Taxonomy" id="2728848"/>
    <lineage>
        <taxon>Bacteria</taxon>
        <taxon>Pseudomonadati</taxon>
        <taxon>Pseudomonadota</taxon>
        <taxon>Betaproteobacteria</taxon>
        <taxon>Burkholderiales</taxon>
        <taxon>Burkholderiaceae</taxon>
        <taxon>Paraburkholderia</taxon>
    </lineage>
</organism>
<evidence type="ECO:0000313" key="2">
    <source>
        <dbReference type="Proteomes" id="UP000544134"/>
    </source>
</evidence>
<evidence type="ECO:0000313" key="1">
    <source>
        <dbReference type="EMBL" id="NML99020.1"/>
    </source>
</evidence>
<dbReference type="AlphaFoldDB" id="A0A848IBR4"/>
<gene>
    <name evidence="1" type="ORF">HHL24_13840</name>
</gene>
<keyword evidence="2" id="KW-1185">Reference proteome</keyword>
<dbReference type="RefSeq" id="WP_169486020.1">
    <property type="nucleotide sequence ID" value="NZ_JABBGJ010000013.1"/>
</dbReference>
<accession>A0A848IBR4</accession>